<organism evidence="1 2">
    <name type="scientific">Trifolium pratense</name>
    <name type="common">Red clover</name>
    <dbReference type="NCBI Taxonomy" id="57577"/>
    <lineage>
        <taxon>Eukaryota</taxon>
        <taxon>Viridiplantae</taxon>
        <taxon>Streptophyta</taxon>
        <taxon>Embryophyta</taxon>
        <taxon>Tracheophyta</taxon>
        <taxon>Spermatophyta</taxon>
        <taxon>Magnoliopsida</taxon>
        <taxon>eudicotyledons</taxon>
        <taxon>Gunneridae</taxon>
        <taxon>Pentapetalae</taxon>
        <taxon>rosids</taxon>
        <taxon>fabids</taxon>
        <taxon>Fabales</taxon>
        <taxon>Fabaceae</taxon>
        <taxon>Papilionoideae</taxon>
        <taxon>50 kb inversion clade</taxon>
        <taxon>NPAAA clade</taxon>
        <taxon>Hologalegina</taxon>
        <taxon>IRL clade</taxon>
        <taxon>Trifolieae</taxon>
        <taxon>Trifolium</taxon>
    </lineage>
</organism>
<reference evidence="1 2" key="1">
    <citation type="journal article" date="2014" name="Am. J. Bot.">
        <title>Genome assembly and annotation for red clover (Trifolium pratense; Fabaceae).</title>
        <authorList>
            <person name="Istvanek J."/>
            <person name="Jaros M."/>
            <person name="Krenek A."/>
            <person name="Repkova J."/>
        </authorList>
    </citation>
    <scope>NUCLEOTIDE SEQUENCE [LARGE SCALE GENOMIC DNA]</scope>
    <source>
        <strain evidence="2">cv. Tatra</strain>
        <tissue evidence="1">Young leaves</tissue>
    </source>
</reference>
<keyword evidence="1" id="KW-0418">Kinase</keyword>
<evidence type="ECO:0000313" key="2">
    <source>
        <dbReference type="Proteomes" id="UP000236291"/>
    </source>
</evidence>
<dbReference type="Proteomes" id="UP000236291">
    <property type="component" value="Unassembled WGS sequence"/>
</dbReference>
<name>A0A2K3JNP2_TRIPR</name>
<dbReference type="GO" id="GO:0016301">
    <property type="term" value="F:kinase activity"/>
    <property type="evidence" value="ECO:0007669"/>
    <property type="project" value="UniProtKB-KW"/>
</dbReference>
<evidence type="ECO:0000313" key="1">
    <source>
        <dbReference type="EMBL" id="PNX55638.1"/>
    </source>
</evidence>
<protein>
    <submittedName>
        <fullName evidence="1">Serine/threonine-protein kinase CBK1-like protein</fullName>
    </submittedName>
</protein>
<sequence length="51" mass="6051">MQKLSCVDSCDDETLAEQMDVDSCVLDADNRKCWISPREQLHHWQMNKRKL</sequence>
<comment type="caution">
    <text evidence="1">The sequence shown here is derived from an EMBL/GenBank/DDBJ whole genome shotgun (WGS) entry which is preliminary data.</text>
</comment>
<proteinExistence type="predicted"/>
<feature type="non-terminal residue" evidence="1">
    <location>
        <position position="51"/>
    </location>
</feature>
<keyword evidence="1" id="KW-0808">Transferase</keyword>
<gene>
    <name evidence="1" type="ORF">L195_g049268</name>
</gene>
<reference evidence="1 2" key="2">
    <citation type="journal article" date="2017" name="Front. Plant Sci.">
        <title>Gene Classification and Mining of Molecular Markers Useful in Red Clover (Trifolium pratense) Breeding.</title>
        <authorList>
            <person name="Istvanek J."/>
            <person name="Dluhosova J."/>
            <person name="Dluhos P."/>
            <person name="Patkova L."/>
            <person name="Nedelnik J."/>
            <person name="Repkova J."/>
        </authorList>
    </citation>
    <scope>NUCLEOTIDE SEQUENCE [LARGE SCALE GENOMIC DNA]</scope>
    <source>
        <strain evidence="2">cv. Tatra</strain>
        <tissue evidence="1">Young leaves</tissue>
    </source>
</reference>
<dbReference type="AlphaFoldDB" id="A0A2K3JNP2"/>
<dbReference type="STRING" id="57577.A0A2K3JNP2"/>
<accession>A0A2K3JNP2</accession>
<dbReference type="EMBL" id="ASHM01072275">
    <property type="protein sequence ID" value="PNX55638.1"/>
    <property type="molecule type" value="Genomic_DNA"/>
</dbReference>